<dbReference type="PANTHER" id="PTHR43841">
    <property type="entry name" value="3-HYDROXYACYL-THIOESTER DEHYDRATASE HTDX-RELATED"/>
    <property type="match status" value="1"/>
</dbReference>
<dbReference type="CDD" id="cd03453">
    <property type="entry name" value="SAV4209_like"/>
    <property type="match status" value="1"/>
</dbReference>
<gene>
    <name evidence="3" type="ORF">E3T49_09590</name>
</gene>
<accession>A0A4Y8JUS4</accession>
<dbReference type="EMBL" id="SOHA01000028">
    <property type="protein sequence ID" value="TFD29658.1"/>
    <property type="molecule type" value="Genomic_DNA"/>
</dbReference>
<dbReference type="Gene3D" id="3.10.129.10">
    <property type="entry name" value="Hotdog Thioesterase"/>
    <property type="match status" value="1"/>
</dbReference>
<sequence>MTDIATPATPRLADLTVGEIVAEGTFPLTRDSLVHYAGASGDFNPIHYRDDVAVSVGLPGVLAHGMLTMGFAVQPVVDWAGDPGRIVDYQVRFTRPVLVPADDVAVVTVVAKVGALDADAGVARIDLTVSSGEVTVLGKAQARVRLA</sequence>
<reference evidence="3 4" key="1">
    <citation type="submission" date="2019-03" db="EMBL/GenBank/DDBJ databases">
        <title>Genomics of glacier-inhabiting Cryobacterium strains.</title>
        <authorList>
            <person name="Liu Q."/>
            <person name="Xin Y.-H."/>
        </authorList>
    </citation>
    <scope>NUCLEOTIDE SEQUENCE [LARGE SCALE GENOMIC DNA]</scope>
    <source>
        <strain evidence="3 4">TMT1-51</strain>
    </source>
</reference>
<dbReference type="InterPro" id="IPR002539">
    <property type="entry name" value="MaoC-like_dom"/>
</dbReference>
<dbReference type="SUPFAM" id="SSF54637">
    <property type="entry name" value="Thioesterase/thiol ester dehydrase-isomerase"/>
    <property type="match status" value="1"/>
</dbReference>
<feature type="domain" description="MaoC-like" evidence="2">
    <location>
        <begin position="22"/>
        <end position="112"/>
    </location>
</feature>
<organism evidence="3 4">
    <name type="scientific">Cryobacterium cryoconiti</name>
    <dbReference type="NCBI Taxonomy" id="1259239"/>
    <lineage>
        <taxon>Bacteria</taxon>
        <taxon>Bacillati</taxon>
        <taxon>Actinomycetota</taxon>
        <taxon>Actinomycetes</taxon>
        <taxon>Micrococcales</taxon>
        <taxon>Microbacteriaceae</taxon>
        <taxon>Cryobacterium</taxon>
    </lineage>
</organism>
<evidence type="ECO:0000313" key="3">
    <source>
        <dbReference type="EMBL" id="TFD29658.1"/>
    </source>
</evidence>
<comment type="similarity">
    <text evidence="1">Belongs to the enoyl-CoA hydratase/isomerase family.</text>
</comment>
<evidence type="ECO:0000259" key="2">
    <source>
        <dbReference type="Pfam" id="PF01575"/>
    </source>
</evidence>
<dbReference type="InterPro" id="IPR029069">
    <property type="entry name" value="HotDog_dom_sf"/>
</dbReference>
<dbReference type="Pfam" id="PF01575">
    <property type="entry name" value="MaoC_dehydratas"/>
    <property type="match status" value="1"/>
</dbReference>
<name>A0A4Y8JUS4_9MICO</name>
<dbReference type="PANTHER" id="PTHR43841:SF3">
    <property type="entry name" value="(3R)-HYDROXYACYL-ACP DEHYDRATASE SUBUNIT HADB"/>
    <property type="match status" value="1"/>
</dbReference>
<evidence type="ECO:0000313" key="4">
    <source>
        <dbReference type="Proteomes" id="UP000297472"/>
    </source>
</evidence>
<protein>
    <submittedName>
        <fullName evidence="3">Acyl dehydratase</fullName>
    </submittedName>
</protein>
<comment type="caution">
    <text evidence="3">The sequence shown here is derived from an EMBL/GenBank/DDBJ whole genome shotgun (WGS) entry which is preliminary data.</text>
</comment>
<dbReference type="OrthoDB" id="9800237at2"/>
<dbReference type="RefSeq" id="WP_134424693.1">
    <property type="nucleotide sequence ID" value="NZ_SOHA01000028.1"/>
</dbReference>
<keyword evidence="4" id="KW-1185">Reference proteome</keyword>
<proteinExistence type="inferred from homology"/>
<dbReference type="AlphaFoldDB" id="A0A4Y8JUS4"/>
<evidence type="ECO:0000256" key="1">
    <source>
        <dbReference type="ARBA" id="ARBA00005254"/>
    </source>
</evidence>
<dbReference type="Proteomes" id="UP000297472">
    <property type="component" value="Unassembled WGS sequence"/>
</dbReference>